<organism evidence="2 3">
    <name type="scientific">Vitis vinifera</name>
    <name type="common">Grape</name>
    <dbReference type="NCBI Taxonomy" id="29760"/>
    <lineage>
        <taxon>Eukaryota</taxon>
        <taxon>Viridiplantae</taxon>
        <taxon>Streptophyta</taxon>
        <taxon>Embryophyta</taxon>
        <taxon>Tracheophyta</taxon>
        <taxon>Spermatophyta</taxon>
        <taxon>Magnoliopsida</taxon>
        <taxon>eudicotyledons</taxon>
        <taxon>Gunneridae</taxon>
        <taxon>Pentapetalae</taxon>
        <taxon>rosids</taxon>
        <taxon>Vitales</taxon>
        <taxon>Vitaceae</taxon>
        <taxon>Viteae</taxon>
        <taxon>Vitis</taxon>
    </lineage>
</organism>
<gene>
    <name evidence="2" type="ORF">VitviT2T_018857</name>
</gene>
<feature type="region of interest" description="Disordered" evidence="1">
    <location>
        <begin position="1"/>
        <end position="41"/>
    </location>
</feature>
<evidence type="ECO:0000313" key="3">
    <source>
        <dbReference type="Proteomes" id="UP001227230"/>
    </source>
</evidence>
<protein>
    <submittedName>
        <fullName evidence="2">Uncharacterized protein</fullName>
    </submittedName>
</protein>
<keyword evidence="3" id="KW-1185">Reference proteome</keyword>
<name>A0ABY9D0U5_VITVI</name>
<sequence>MDPKRRKTQDSAENVDSSAADTGNSGVAESKATDSKAKPVELNAEAEKSNFVFRKWRSSPTYPKAMEKGKSTLKSFHKQQLEQRRGSRPVQIIVRKLNLHRRIQLMLLLELEPLSHSLAESPSLTNKMSAIGLDCCLLVVPNDKPISSVSKSAAMLATTPQEPHNFVQTDYSPQFCASVHSRSHKLLVQHNYFSESKKGMDVDF</sequence>
<dbReference type="Proteomes" id="UP001227230">
    <property type="component" value="Chromosome 12"/>
</dbReference>
<dbReference type="EMBL" id="CP126659">
    <property type="protein sequence ID" value="WKA00511.1"/>
    <property type="molecule type" value="Genomic_DNA"/>
</dbReference>
<evidence type="ECO:0000313" key="2">
    <source>
        <dbReference type="EMBL" id="WKA00511.1"/>
    </source>
</evidence>
<reference evidence="2 3" key="1">
    <citation type="journal article" date="2023" name="Hortic Res">
        <title>The complete reference genome for grapevine (Vitis vinifera L.) genetics and breeding.</title>
        <authorList>
            <person name="Shi X."/>
            <person name="Cao S."/>
            <person name="Wang X."/>
            <person name="Huang S."/>
            <person name="Wang Y."/>
            <person name="Liu Z."/>
            <person name="Liu W."/>
            <person name="Leng X."/>
            <person name="Peng Y."/>
            <person name="Wang N."/>
            <person name="Wang Y."/>
            <person name="Ma Z."/>
            <person name="Xu X."/>
            <person name="Zhang F."/>
            <person name="Xue H."/>
            <person name="Zhong H."/>
            <person name="Wang Y."/>
            <person name="Zhang K."/>
            <person name="Velt A."/>
            <person name="Avia K."/>
            <person name="Holtgrawe D."/>
            <person name="Grimplet J."/>
            <person name="Matus J.T."/>
            <person name="Ware D."/>
            <person name="Wu X."/>
            <person name="Wang H."/>
            <person name="Liu C."/>
            <person name="Fang Y."/>
            <person name="Rustenholz C."/>
            <person name="Cheng Z."/>
            <person name="Xiao H."/>
            <person name="Zhou Y."/>
        </authorList>
    </citation>
    <scope>NUCLEOTIDE SEQUENCE [LARGE SCALE GENOMIC DNA]</scope>
    <source>
        <strain evidence="3">cv. Pinot noir / PN40024</strain>
        <tissue evidence="2">Leaf</tissue>
    </source>
</reference>
<feature type="compositionally biased region" description="Polar residues" evidence="1">
    <location>
        <begin position="11"/>
        <end position="27"/>
    </location>
</feature>
<evidence type="ECO:0000256" key="1">
    <source>
        <dbReference type="SAM" id="MobiDB-lite"/>
    </source>
</evidence>
<proteinExistence type="predicted"/>
<accession>A0ABY9D0U5</accession>